<gene>
    <name evidence="3" type="ORF">TAO_1128</name>
</gene>
<evidence type="ECO:0000313" key="3">
    <source>
        <dbReference type="EMBL" id="BAW80498.1"/>
    </source>
</evidence>
<name>A0A1Q2SMX9_9GAMM</name>
<feature type="signal peptide" evidence="2">
    <location>
        <begin position="1"/>
        <end position="30"/>
    </location>
</feature>
<organism evidence="3 4">
    <name type="scientific">Candidatus Nitrosoglobus terrae</name>
    <dbReference type="NCBI Taxonomy" id="1630141"/>
    <lineage>
        <taxon>Bacteria</taxon>
        <taxon>Pseudomonadati</taxon>
        <taxon>Pseudomonadota</taxon>
        <taxon>Gammaproteobacteria</taxon>
        <taxon>Chromatiales</taxon>
        <taxon>Chromatiaceae</taxon>
        <taxon>Candidatus Nitrosoglobus</taxon>
    </lineage>
</organism>
<feature type="region of interest" description="Disordered" evidence="1">
    <location>
        <begin position="117"/>
        <end position="147"/>
    </location>
</feature>
<proteinExistence type="predicted"/>
<dbReference type="RefSeq" id="WP_197702523.1">
    <property type="nucleotide sequence ID" value="NZ_AP014836.1"/>
</dbReference>
<protein>
    <submittedName>
        <fullName evidence="3">Hypothetical conserved protein</fullName>
    </submittedName>
</protein>
<dbReference type="Proteomes" id="UP000243679">
    <property type="component" value="Chromosome"/>
</dbReference>
<feature type="chain" id="PRO_5012727140" evidence="2">
    <location>
        <begin position="31"/>
        <end position="147"/>
    </location>
</feature>
<sequence>MTALKKRLLTYLFGLIFCISPISFPNLANAAGSSMQDYDQTLGVVPDAQKEEQNFFAMIGDFLIARPLLIGATAVGTAMFVASLPFTALGGNVKEAENALVAKPSQATFTRCLGCRMNAPKSKKPPRKKQKPVTAKENTKTKLSSND</sequence>
<feature type="compositionally biased region" description="Basic residues" evidence="1">
    <location>
        <begin position="121"/>
        <end position="131"/>
    </location>
</feature>
<accession>A0A1Q2SMX9</accession>
<dbReference type="EMBL" id="AP014836">
    <property type="protein sequence ID" value="BAW80498.1"/>
    <property type="molecule type" value="Genomic_DNA"/>
</dbReference>
<keyword evidence="4" id="KW-1185">Reference proteome</keyword>
<dbReference type="AlphaFoldDB" id="A0A1Q2SMX9"/>
<evidence type="ECO:0000256" key="1">
    <source>
        <dbReference type="SAM" id="MobiDB-lite"/>
    </source>
</evidence>
<reference evidence="3 4" key="1">
    <citation type="journal article" date="2017" name="ISME J.">
        <title>An acid-tolerant ammonia-oxidizing ?-proteobacterium from soil.</title>
        <authorList>
            <person name="Hayatsu M."/>
            <person name="Tago K."/>
            <person name="Uchiyama I."/>
            <person name="Toyoda A."/>
            <person name="Wang Y."/>
            <person name="Shimomura Y."/>
            <person name="Okubo T."/>
            <person name="Kurisu F."/>
            <person name="Hirono Y."/>
            <person name="Nonaka K."/>
            <person name="Akiyama H."/>
            <person name="Itoh T."/>
            <person name="Takami H."/>
        </authorList>
    </citation>
    <scope>NUCLEOTIDE SEQUENCE [LARGE SCALE GENOMIC DNA]</scope>
    <source>
        <strain evidence="3 4">TAO100</strain>
    </source>
</reference>
<dbReference type="KEGG" id="ntt:TAO_1128"/>
<keyword evidence="2" id="KW-0732">Signal</keyword>
<evidence type="ECO:0000313" key="4">
    <source>
        <dbReference type="Proteomes" id="UP000243679"/>
    </source>
</evidence>
<evidence type="ECO:0000256" key="2">
    <source>
        <dbReference type="SAM" id="SignalP"/>
    </source>
</evidence>